<evidence type="ECO:0000256" key="1">
    <source>
        <dbReference type="SAM" id="MobiDB-lite"/>
    </source>
</evidence>
<protein>
    <recommendedName>
        <fullName evidence="4">Bacterial mobilisation domain-containing protein</fullName>
    </recommendedName>
</protein>
<keyword evidence="3" id="KW-1185">Reference proteome</keyword>
<dbReference type="AlphaFoldDB" id="K2NQK4"/>
<proteinExistence type="predicted"/>
<evidence type="ECO:0000313" key="3">
    <source>
        <dbReference type="Proteomes" id="UP000007374"/>
    </source>
</evidence>
<accession>K2NQK4</accession>
<evidence type="ECO:0000313" key="2">
    <source>
        <dbReference type="EMBL" id="EKF40104.1"/>
    </source>
</evidence>
<organism evidence="2 3">
    <name type="scientific">Nitratireductor indicus C115</name>
    <dbReference type="NCBI Taxonomy" id="1231190"/>
    <lineage>
        <taxon>Bacteria</taxon>
        <taxon>Pseudomonadati</taxon>
        <taxon>Pseudomonadota</taxon>
        <taxon>Alphaproteobacteria</taxon>
        <taxon>Hyphomicrobiales</taxon>
        <taxon>Phyllobacteriaceae</taxon>
        <taxon>Nitratireductor</taxon>
    </lineage>
</organism>
<gene>
    <name evidence="2" type="ORF">NA8A_22426</name>
</gene>
<dbReference type="Proteomes" id="UP000007374">
    <property type="component" value="Unassembled WGS sequence"/>
</dbReference>
<dbReference type="PATRIC" id="fig|1231190.3.peg.4627"/>
<reference evidence="2 3" key="1">
    <citation type="journal article" date="2012" name="J. Bacteriol.">
        <title>Genome Sequence of Nitratireductor indicus Type Strain C115.</title>
        <authorList>
            <person name="Lai Q."/>
            <person name="Li G."/>
            <person name="Yu Z."/>
            <person name="Shao Z."/>
        </authorList>
    </citation>
    <scope>NUCLEOTIDE SEQUENCE [LARGE SCALE GENOMIC DNA]</scope>
    <source>
        <strain evidence="2 3">C115</strain>
    </source>
</reference>
<dbReference type="EMBL" id="AMSI01000024">
    <property type="protein sequence ID" value="EKF40104.1"/>
    <property type="molecule type" value="Genomic_DNA"/>
</dbReference>
<comment type="caution">
    <text evidence="2">The sequence shown here is derived from an EMBL/GenBank/DDBJ whole genome shotgun (WGS) entry which is preliminary data.</text>
</comment>
<dbReference type="RefSeq" id="WP_009452715.1">
    <property type="nucleotide sequence ID" value="NZ_AMSI01000024.1"/>
</dbReference>
<dbReference type="STRING" id="721133.SAMN05216176_1175"/>
<evidence type="ECO:0008006" key="4">
    <source>
        <dbReference type="Google" id="ProtNLM"/>
    </source>
</evidence>
<feature type="region of interest" description="Disordered" evidence="1">
    <location>
        <begin position="10"/>
        <end position="44"/>
    </location>
</feature>
<name>K2NQK4_9HYPH</name>
<dbReference type="OrthoDB" id="8548224at2"/>
<sequence>MSLTDFYNAYLDSQSKKPPTPPAPVARGKRPAPFSLRLSDDEREQLTREAKGAPLGRFIKAKVLGSPLPLCMRQTGLTVHDRESLGKVLAMLGASRIPNNLNQLAFLANTGSLPMTPETEAELKEAVREVRSMRALLMKALGMKTGAKR</sequence>